<evidence type="ECO:0000313" key="1">
    <source>
        <dbReference type="EMBL" id="CAD9961820.1"/>
    </source>
</evidence>
<proteinExistence type="predicted"/>
<reference evidence="1" key="1">
    <citation type="submission" date="2021-01" db="EMBL/GenBank/DDBJ databases">
        <authorList>
            <person name="Corre E."/>
            <person name="Pelletier E."/>
            <person name="Niang G."/>
            <person name="Scheremetjew M."/>
            <person name="Finn R."/>
            <person name="Kale V."/>
            <person name="Holt S."/>
            <person name="Cochrane G."/>
            <person name="Meng A."/>
            <person name="Brown T."/>
            <person name="Cohen L."/>
        </authorList>
    </citation>
    <scope>NUCLEOTIDE SEQUENCE</scope>
    <source>
        <strain evidence="1">CCMP125</strain>
    </source>
</reference>
<dbReference type="AlphaFoldDB" id="A0A7S2YA41"/>
<accession>A0A7S2YA41</accession>
<dbReference type="EMBL" id="HBHT01015359">
    <property type="protein sequence ID" value="CAD9961820.1"/>
    <property type="molecule type" value="Transcribed_RNA"/>
</dbReference>
<protein>
    <recommendedName>
        <fullName evidence="2">NADH dehydrogenase [ubiquinone] 1 alpha subcomplex subunit 11</fullName>
    </recommendedName>
</protein>
<gene>
    <name evidence="1" type="ORF">APAL1065_LOCUS10239</name>
</gene>
<evidence type="ECO:0008006" key="2">
    <source>
        <dbReference type="Google" id="ProtNLM"/>
    </source>
</evidence>
<sequence>MSGALTGFLGGAMYTAFMVPEQIERYNKVKAAELQKFTASSAVLARPMFWCTLVSVTHTGVSCLAEYARDKDKTSPWWNSFAGGVASGLVVGALTKRFDVAATSSLVLGLFSLGVKFDDTYRNDMRYETKRIFTEDTYESNVTEKFLKRKYPDYKDM</sequence>
<organism evidence="1">
    <name type="scientific">Entomoneis paludosa</name>
    <dbReference type="NCBI Taxonomy" id="265537"/>
    <lineage>
        <taxon>Eukaryota</taxon>
        <taxon>Sar</taxon>
        <taxon>Stramenopiles</taxon>
        <taxon>Ochrophyta</taxon>
        <taxon>Bacillariophyta</taxon>
        <taxon>Bacillariophyceae</taxon>
        <taxon>Bacillariophycidae</taxon>
        <taxon>Entomoneidaceae</taxon>
        <taxon>Entomoneis</taxon>
    </lineage>
</organism>
<name>A0A7S2YA41_9STRA</name>